<keyword evidence="1" id="KW-0732">Signal</keyword>
<dbReference type="EMBL" id="JBHILJ010000001">
    <property type="protein sequence ID" value="MFB5735384.1"/>
    <property type="molecule type" value="Genomic_DNA"/>
</dbReference>
<evidence type="ECO:0000313" key="3">
    <source>
        <dbReference type="Proteomes" id="UP001580391"/>
    </source>
</evidence>
<feature type="signal peptide" evidence="1">
    <location>
        <begin position="1"/>
        <end position="18"/>
    </location>
</feature>
<protein>
    <submittedName>
        <fullName evidence="2">Uncharacterized protein</fullName>
    </submittedName>
</protein>
<proteinExistence type="predicted"/>
<reference evidence="2 3" key="1">
    <citation type="submission" date="2024-09" db="EMBL/GenBank/DDBJ databases">
        <title>Taxonomic and Genotyping Characterization of Leptospira Strains isolated from Multiple Sources in Colombia highlights the importance of intermediate species.</title>
        <authorList>
            <person name="Torres Higuera L."/>
            <person name="Rojas Tapias D."/>
            <person name="Jimenez Velasquez S."/>
            <person name="Renjifo Ibanez C."/>
        </authorList>
    </citation>
    <scope>NUCLEOTIDE SEQUENCE [LARGE SCALE GENOMIC DNA]</scope>
    <source>
        <strain evidence="2 3">Lep080</strain>
    </source>
</reference>
<name>A0ABV5BLV6_9LEPT</name>
<evidence type="ECO:0000313" key="2">
    <source>
        <dbReference type="EMBL" id="MFB5735384.1"/>
    </source>
</evidence>
<dbReference type="Proteomes" id="UP001580391">
    <property type="component" value="Unassembled WGS sequence"/>
</dbReference>
<keyword evidence="3" id="KW-1185">Reference proteome</keyword>
<gene>
    <name evidence="2" type="ORF">ACE5IX_02625</name>
</gene>
<comment type="caution">
    <text evidence="2">The sequence shown here is derived from an EMBL/GenBank/DDBJ whole genome shotgun (WGS) entry which is preliminary data.</text>
</comment>
<accession>A0ABV5BLV6</accession>
<organism evidence="2 3">
    <name type="scientific">Leptospira wolffii</name>
    <dbReference type="NCBI Taxonomy" id="409998"/>
    <lineage>
        <taxon>Bacteria</taxon>
        <taxon>Pseudomonadati</taxon>
        <taxon>Spirochaetota</taxon>
        <taxon>Spirochaetia</taxon>
        <taxon>Leptospirales</taxon>
        <taxon>Leptospiraceae</taxon>
        <taxon>Leptospira</taxon>
    </lineage>
</organism>
<evidence type="ECO:0000256" key="1">
    <source>
        <dbReference type="SAM" id="SignalP"/>
    </source>
</evidence>
<dbReference type="RefSeq" id="WP_135700678.1">
    <property type="nucleotide sequence ID" value="NZ_JBHILI010000001.1"/>
</dbReference>
<sequence length="153" mass="17334">MKQPILAFILLFSMSAFSSGKDSDVRESLLKKINVIEADPLSPGAKEACRYILAFTYESKDVQVIVSQKLLPWVTRDLEYKEFLFGSFVAGNIKPQLLSGRKKDDSYSGALAMIRTYERIRGVNDSFVLEEVDRLILMEKEGRLRGYVSSLAR</sequence>
<feature type="chain" id="PRO_5047419573" evidence="1">
    <location>
        <begin position="19"/>
        <end position="153"/>
    </location>
</feature>